<keyword evidence="1" id="KW-0614">Plasmid</keyword>
<reference evidence="1 2" key="2">
    <citation type="journal article" date="2009" name="Nature">
        <title>A single regulatory gene is sufficient to alter bacterial host range.</title>
        <authorList>
            <person name="Mandel M.J."/>
            <person name="Wollenberg M.S."/>
            <person name="Stabb E.V."/>
            <person name="Visick K.L."/>
            <person name="Ruby E.G."/>
        </authorList>
    </citation>
    <scope>NUCLEOTIDE SEQUENCE [LARGE SCALE GENOMIC DNA]</scope>
    <source>
        <strain evidence="1 2">MJ11</strain>
        <plasmid evidence="2">Plasmid pMJ100</plasmid>
    </source>
</reference>
<dbReference type="Proteomes" id="UP000001857">
    <property type="component" value="Plasmid pMJ100"/>
</dbReference>
<accession>B5EWA8</accession>
<organism evidence="1 2">
    <name type="scientific">Aliivibrio fischeri (strain MJ11)</name>
    <name type="common">Vibrio fischeri</name>
    <dbReference type="NCBI Taxonomy" id="388396"/>
    <lineage>
        <taxon>Bacteria</taxon>
        <taxon>Pseudomonadati</taxon>
        <taxon>Pseudomonadota</taxon>
        <taxon>Gammaproteobacteria</taxon>
        <taxon>Vibrionales</taxon>
        <taxon>Vibrionaceae</taxon>
        <taxon>Aliivibrio</taxon>
    </lineage>
</organism>
<geneLocation type="plasmid" evidence="1 2">
    <name>pMJ100</name>
</geneLocation>
<reference evidence="2" key="1">
    <citation type="submission" date="2008-08" db="EMBL/GenBank/DDBJ databases">
        <title>Complete sequence of Vibrio fischeri strain MJ11.</title>
        <authorList>
            <person name="Mandel M.J."/>
            <person name="Stabb E.V."/>
            <person name="Ruby E.G."/>
            <person name="Ferriera S."/>
            <person name="Johnson J."/>
            <person name="Kravitz S."/>
            <person name="Beeson K."/>
            <person name="Sutton G."/>
            <person name="Rogers Y.-H."/>
            <person name="Friedman R."/>
            <person name="Frazier M."/>
            <person name="Venter J.C."/>
        </authorList>
    </citation>
    <scope>NUCLEOTIDE SEQUENCE [LARGE SCALE GENOMIC DNA]</scope>
    <source>
        <strain evidence="2">MJ11</strain>
        <plasmid evidence="2">Plasmid pMJ100</plasmid>
    </source>
</reference>
<protein>
    <submittedName>
        <fullName evidence="1">Uncharacterized protein</fullName>
    </submittedName>
</protein>
<evidence type="ECO:0000313" key="2">
    <source>
        <dbReference type="Proteomes" id="UP000001857"/>
    </source>
</evidence>
<sequence>MHELLVTASTNRDSNYYHNLEQSETDMSANLVTDLVAGGIAQHVRTDNGYVIVPVRKYARRRGLQGKAKTNEDKKESVVNNLIGAVNEFLKLTADNSDKVINELEKSGIEDISESALILTQRFLKKRTEFTAKHSLLNAKEFVKALGVTDSNPSRYMNRMRENNMVLAVKINESYSYPEFQLDKEASVYSALVQAVAKLSKYMSGWDIAFWLTETHTITQYIPVLDFDVVEEKAKTLTSLDEIAAFIDDNVDSSGVVSATPLSLLESGDTDLFNEFVESMLIDEREVTLKVSSVKG</sequence>
<dbReference type="AlphaFoldDB" id="B5EWA8"/>
<proteinExistence type="predicted"/>
<evidence type="ECO:0000313" key="1">
    <source>
        <dbReference type="EMBL" id="ACH64686.1"/>
    </source>
</evidence>
<dbReference type="RefSeq" id="WP_012534469.1">
    <property type="nucleotide sequence ID" value="NC_011185.1"/>
</dbReference>
<name>B5EWA8_ALIFM</name>
<dbReference type="EMBL" id="CP001134">
    <property type="protein sequence ID" value="ACH64686.1"/>
    <property type="molecule type" value="Genomic_DNA"/>
</dbReference>
<dbReference type="KEGG" id="vfm:VFMJ11_B0165"/>
<dbReference type="HOGENOM" id="CLU_939910_0_0_6"/>
<gene>
    <name evidence="1" type="ordered locus">VFMJ11_B0165</name>
</gene>